<feature type="coiled-coil region" evidence="5">
    <location>
        <begin position="187"/>
        <end position="305"/>
    </location>
</feature>
<comment type="similarity">
    <text evidence="4">Belongs to the intermediate filament family.</text>
</comment>
<dbReference type="RefSeq" id="XP_030076687.1">
    <property type="nucleotide sequence ID" value="XM_030220827.1"/>
</dbReference>
<feature type="compositionally biased region" description="Polar residues" evidence="6">
    <location>
        <begin position="1"/>
        <end position="17"/>
    </location>
</feature>
<dbReference type="KEGG" id="muo:115481575"/>
<dbReference type="GO" id="GO:0045109">
    <property type="term" value="P:intermediate filament organization"/>
    <property type="evidence" value="ECO:0007669"/>
    <property type="project" value="TreeGrafter"/>
</dbReference>
<evidence type="ECO:0000313" key="9">
    <source>
        <dbReference type="RefSeq" id="XP_030076687.1"/>
    </source>
</evidence>
<gene>
    <name evidence="9" type="primary">LOC115481575</name>
</gene>
<dbReference type="Gene3D" id="1.20.5.170">
    <property type="match status" value="1"/>
</dbReference>
<evidence type="ECO:0000256" key="1">
    <source>
        <dbReference type="ARBA" id="ARBA00022744"/>
    </source>
</evidence>
<dbReference type="FunFam" id="1.20.5.500:FF:000001">
    <property type="entry name" value="Type II keratin 23"/>
    <property type="match status" value="1"/>
</dbReference>
<evidence type="ECO:0000256" key="4">
    <source>
        <dbReference type="RuleBase" id="RU000685"/>
    </source>
</evidence>
<dbReference type="PANTHER" id="PTHR23239:SF137">
    <property type="entry name" value="KERATIN, TYPE I CYTOSKELETAL 10"/>
    <property type="match status" value="1"/>
</dbReference>
<dbReference type="GO" id="GO:0030855">
    <property type="term" value="P:epithelial cell differentiation"/>
    <property type="evidence" value="ECO:0007669"/>
    <property type="project" value="TreeGrafter"/>
</dbReference>
<dbReference type="Gene3D" id="1.20.5.500">
    <property type="entry name" value="Single helix bin"/>
    <property type="match status" value="1"/>
</dbReference>
<dbReference type="PROSITE" id="PS00226">
    <property type="entry name" value="IF_ROD_1"/>
    <property type="match status" value="1"/>
</dbReference>
<feature type="coiled-coil region" evidence="5">
    <location>
        <begin position="78"/>
        <end position="112"/>
    </location>
</feature>
<evidence type="ECO:0000256" key="5">
    <source>
        <dbReference type="SAM" id="Coils"/>
    </source>
</evidence>
<keyword evidence="3 5" id="KW-0175">Coiled coil</keyword>
<feature type="compositionally biased region" description="Polar residues" evidence="6">
    <location>
        <begin position="389"/>
        <end position="409"/>
    </location>
</feature>
<evidence type="ECO:0000259" key="7">
    <source>
        <dbReference type="PROSITE" id="PS51842"/>
    </source>
</evidence>
<dbReference type="InterPro" id="IPR039008">
    <property type="entry name" value="IF_rod_dom"/>
</dbReference>
<evidence type="ECO:0000256" key="3">
    <source>
        <dbReference type="ARBA" id="ARBA00023054"/>
    </source>
</evidence>
<dbReference type="InterPro" id="IPR002957">
    <property type="entry name" value="Keratin_I"/>
</dbReference>
<keyword evidence="1" id="KW-0416">Keratin</keyword>
<keyword evidence="2 4" id="KW-0403">Intermediate filament</keyword>
<dbReference type="GO" id="GO:0005882">
    <property type="term" value="C:intermediate filament"/>
    <property type="evidence" value="ECO:0007669"/>
    <property type="project" value="UniProtKB-KW"/>
</dbReference>
<dbReference type="PANTHER" id="PTHR23239">
    <property type="entry name" value="INTERMEDIATE FILAMENT"/>
    <property type="match status" value="1"/>
</dbReference>
<dbReference type="InParanoid" id="A0A6P7ZBI5"/>
<dbReference type="AlphaFoldDB" id="A0A6P7ZBI5"/>
<sequence>MAFSSNFLSRTSMSKAQSGPHGGSFGSNFSSRSFSGAGFGGGMSSGFGGGMSSGFSGGNSFGFTGGNVLLTGGEKQTMQNLNDRLAAYLEKVRALEEANTELELKIHQYYEKHLNSKNPSTRDYTTYYQIIEDLKNKIFTATMDNTRILLQVDNARLAADDFRLKFQNEQVLHQAVEADTNGLRKVLDELTLSRSDLEMQIENLTEELAFLKKDHEEEMSSIQVGTGQVNVEMDAVPGADLTKILNDMRDNYENLTERYRRDAEAWYTDKSNDLKKEISTGIEQVQSSKTEISDLRRTFQTLEIELQSQLAMKKSLEDTLADTEGRYCTQIAGMQGTIGSVEEQLAEIRGDMSRQNAEYQQLLNVKTRLEMEIETYRLLLDGEPSNAYVKSQAESNSTSQYGSNSQYASTAEELKKDQTRTRKIKTIVTDMVDGKVVSSQEEIIEEKIN</sequence>
<name>A0A6P7ZBI5_9AMPH</name>
<keyword evidence="8" id="KW-1185">Reference proteome</keyword>
<evidence type="ECO:0000256" key="6">
    <source>
        <dbReference type="SAM" id="MobiDB-lite"/>
    </source>
</evidence>
<dbReference type="FunFam" id="1.20.5.170:FF:000002">
    <property type="entry name" value="Type I keratin KA11"/>
    <property type="match status" value="1"/>
</dbReference>
<dbReference type="GO" id="GO:0005198">
    <property type="term" value="F:structural molecule activity"/>
    <property type="evidence" value="ECO:0007669"/>
    <property type="project" value="InterPro"/>
</dbReference>
<feature type="region of interest" description="Disordered" evidence="6">
    <location>
        <begin position="1"/>
        <end position="24"/>
    </location>
</feature>
<protein>
    <submittedName>
        <fullName evidence="9">Keratin, type I cytoskeletal 47 kDa-like</fullName>
    </submittedName>
</protein>
<dbReference type="GeneID" id="115481575"/>
<dbReference type="Pfam" id="PF00038">
    <property type="entry name" value="Filament"/>
    <property type="match status" value="1"/>
</dbReference>
<dbReference type="FunFam" id="1.20.5.1160:FF:000002">
    <property type="entry name" value="Type I keratin 10"/>
    <property type="match status" value="1"/>
</dbReference>
<reference evidence="9" key="1">
    <citation type="submission" date="2025-08" db="UniProtKB">
        <authorList>
            <consortium name="RefSeq"/>
        </authorList>
    </citation>
    <scope>IDENTIFICATION</scope>
</reference>
<dbReference type="Proteomes" id="UP000515156">
    <property type="component" value="Chromosome 12"/>
</dbReference>
<dbReference type="SMART" id="SM01391">
    <property type="entry name" value="Filament"/>
    <property type="match status" value="1"/>
</dbReference>
<feature type="domain" description="IF rod" evidence="7">
    <location>
        <begin position="74"/>
        <end position="387"/>
    </location>
</feature>
<dbReference type="Gene3D" id="1.20.5.1160">
    <property type="entry name" value="Vasodilator-stimulated phosphoprotein"/>
    <property type="match status" value="1"/>
</dbReference>
<dbReference type="PRINTS" id="PR01248">
    <property type="entry name" value="TYPE1KERATIN"/>
</dbReference>
<feature type="region of interest" description="Disordered" evidence="6">
    <location>
        <begin position="389"/>
        <end position="422"/>
    </location>
</feature>
<dbReference type="OrthoDB" id="2441647at2759"/>
<dbReference type="InterPro" id="IPR018039">
    <property type="entry name" value="IF_conserved"/>
</dbReference>
<evidence type="ECO:0000256" key="2">
    <source>
        <dbReference type="ARBA" id="ARBA00022754"/>
    </source>
</evidence>
<evidence type="ECO:0000313" key="8">
    <source>
        <dbReference type="Proteomes" id="UP000515156"/>
    </source>
</evidence>
<dbReference type="SUPFAM" id="SSF64593">
    <property type="entry name" value="Intermediate filament protein, coiled coil region"/>
    <property type="match status" value="2"/>
</dbReference>
<proteinExistence type="inferred from homology"/>
<dbReference type="PROSITE" id="PS51842">
    <property type="entry name" value="IF_ROD_2"/>
    <property type="match status" value="1"/>
</dbReference>
<organism evidence="8 9">
    <name type="scientific">Microcaecilia unicolor</name>
    <dbReference type="NCBI Taxonomy" id="1415580"/>
    <lineage>
        <taxon>Eukaryota</taxon>
        <taxon>Metazoa</taxon>
        <taxon>Chordata</taxon>
        <taxon>Craniata</taxon>
        <taxon>Vertebrata</taxon>
        <taxon>Euteleostomi</taxon>
        <taxon>Amphibia</taxon>
        <taxon>Gymnophiona</taxon>
        <taxon>Siphonopidae</taxon>
        <taxon>Microcaecilia</taxon>
    </lineage>
</organism>
<accession>A0A6P7ZBI5</accession>